<feature type="compositionally biased region" description="Low complexity" evidence="1">
    <location>
        <begin position="276"/>
        <end position="289"/>
    </location>
</feature>
<dbReference type="InterPro" id="IPR019448">
    <property type="entry name" value="NT-C2"/>
</dbReference>
<name>A0A6I9QUF6_ELAGV</name>
<feature type="region of interest" description="Disordered" evidence="1">
    <location>
        <begin position="209"/>
        <end position="242"/>
    </location>
</feature>
<accession>A0A6I9QUF6</accession>
<keyword evidence="3" id="KW-1185">Reference proteome</keyword>
<feature type="region of interest" description="Disordered" evidence="1">
    <location>
        <begin position="264"/>
        <end position="353"/>
    </location>
</feature>
<feature type="compositionally biased region" description="Basic and acidic residues" evidence="1">
    <location>
        <begin position="209"/>
        <end position="229"/>
    </location>
</feature>
<proteinExistence type="predicted"/>
<evidence type="ECO:0000313" key="4">
    <source>
        <dbReference type="RefSeq" id="XP_010915302.1"/>
    </source>
</evidence>
<dbReference type="AlphaFoldDB" id="A0A6I9QUF6"/>
<gene>
    <name evidence="4" type="primary">LOC105040466</name>
</gene>
<dbReference type="OrthoDB" id="733571at2759"/>
<dbReference type="Proteomes" id="UP000504607">
    <property type="component" value="Chromosome 3"/>
</dbReference>
<feature type="domain" description="C2 NT-type" evidence="2">
    <location>
        <begin position="15"/>
        <end position="205"/>
    </location>
</feature>
<organism evidence="3 4">
    <name type="scientific">Elaeis guineensis var. tenera</name>
    <name type="common">Oil palm</name>
    <dbReference type="NCBI Taxonomy" id="51953"/>
    <lineage>
        <taxon>Eukaryota</taxon>
        <taxon>Viridiplantae</taxon>
        <taxon>Streptophyta</taxon>
        <taxon>Embryophyta</taxon>
        <taxon>Tracheophyta</taxon>
        <taxon>Spermatophyta</taxon>
        <taxon>Magnoliopsida</taxon>
        <taxon>Liliopsida</taxon>
        <taxon>Arecaceae</taxon>
        <taxon>Arecoideae</taxon>
        <taxon>Cocoseae</taxon>
        <taxon>Elaeidinae</taxon>
        <taxon>Elaeis</taxon>
    </lineage>
</organism>
<dbReference type="PANTHER" id="PTHR31182:SF17">
    <property type="entry name" value="EEIG1_EHBP1 PROTEIN AMINO-TERMINAL DOMAIN PROTEIN"/>
    <property type="match status" value="1"/>
</dbReference>
<evidence type="ECO:0000256" key="1">
    <source>
        <dbReference type="SAM" id="MobiDB-lite"/>
    </source>
</evidence>
<sequence length="616" mass="68590">MVVKKVMRYSPWAPPAPTTTTKNKHKVRLAVTRLAGLPSSREGGGEGKVAAVEIQWKRPSRTGSLSYLMRRRRKPVRSVSREKAVGNNGVVDWEEDGDANICCFWNSELVSRSVSDPDSISPMDVFFSILYGFRDQQGGKETKLEEVGTAMVNLAEWARSYQSQRRGEEGKDSQLQVQRKQLPITLRMGSLAWEATLYVTINFGEARTSKETKGTAAHGDEPTKDKENQQEEQTSDEAGTDDSCIFNAEVLDLDQLQSAGEKDKLADYSKKDHAASNSSGSSSGSGISSPETGLTSKEPFLSWRKRSKIAGKSREIQDSSCLENKSSGSGTQKKESSGSDQDDDPVGSWKGKEFISRDRETKLKTQVFFASIDQRDESAGGESACTALVAVIANALHSNGLNTPTRSEFDALIREGSSEWRKLCDNVSYIDRFPNKHFDLDTILEAKIKPISVLPEKSFIGFFQPESFESLHGAMSFDDIWQEITTSIREGDPKVYIVSWNDHFFLLKVEANAYYVIDTLGERLFEGCNKAYILRFDDSTEMYRLPEKGGNEGGKELHCSGKECCREFINRFLAAIPLREELEIEKKGVGTNTALHQRLQIELHLTEAANLIATQS</sequence>
<dbReference type="FunCoup" id="A0A6I9QUF6">
    <property type="interactions" value="75"/>
</dbReference>
<dbReference type="PANTHER" id="PTHR31182">
    <property type="entry name" value="C2 NT-TYPE DOMAIN-CONTAINING PROTEIN"/>
    <property type="match status" value="1"/>
</dbReference>
<protein>
    <submittedName>
        <fullName evidence="4">Uncharacterized protein LOC105040466 isoform X1</fullName>
    </submittedName>
</protein>
<dbReference type="RefSeq" id="XP_010915302.1">
    <property type="nucleotide sequence ID" value="XM_010917000.3"/>
</dbReference>
<dbReference type="GeneID" id="105040466"/>
<feature type="compositionally biased region" description="Polar residues" evidence="1">
    <location>
        <begin position="318"/>
        <end position="331"/>
    </location>
</feature>
<evidence type="ECO:0000259" key="2">
    <source>
        <dbReference type="PROSITE" id="PS51840"/>
    </source>
</evidence>
<evidence type="ECO:0000313" key="3">
    <source>
        <dbReference type="Proteomes" id="UP000504607"/>
    </source>
</evidence>
<dbReference type="PROSITE" id="PS51840">
    <property type="entry name" value="C2_NT"/>
    <property type="match status" value="1"/>
</dbReference>
<dbReference type="KEGG" id="egu:105040466"/>
<dbReference type="InParanoid" id="A0A6I9QUF6"/>
<reference evidence="4" key="1">
    <citation type="submission" date="2025-08" db="UniProtKB">
        <authorList>
            <consortium name="RefSeq"/>
        </authorList>
    </citation>
    <scope>IDENTIFICATION</scope>
</reference>
<feature type="compositionally biased region" description="Basic and acidic residues" evidence="1">
    <location>
        <begin position="264"/>
        <end position="274"/>
    </location>
</feature>